<dbReference type="PANTHER" id="PTHR28572">
    <property type="entry name" value="COILED-COIL DOMAIN-CONTAINING PROTEIN 103"/>
    <property type="match status" value="1"/>
</dbReference>
<dbReference type="EMBL" id="VLTM01000020">
    <property type="protein sequence ID" value="KAA0163858.1"/>
    <property type="molecule type" value="Genomic_DNA"/>
</dbReference>
<dbReference type="Proteomes" id="UP000324907">
    <property type="component" value="Unassembled WGS sequence"/>
</dbReference>
<dbReference type="GO" id="GO:0003351">
    <property type="term" value="P:epithelial cilium movement involved in extracellular fluid movement"/>
    <property type="evidence" value="ECO:0007669"/>
    <property type="project" value="TreeGrafter"/>
</dbReference>
<evidence type="ECO:0000313" key="5">
    <source>
        <dbReference type="EMBL" id="KAA0174613.1"/>
    </source>
</evidence>
<proteinExistence type="predicted"/>
<name>A0A5A8CBX6_CAFRO</name>
<evidence type="ECO:0000313" key="8">
    <source>
        <dbReference type="Proteomes" id="UP000325113"/>
    </source>
</evidence>
<evidence type="ECO:0000259" key="2">
    <source>
        <dbReference type="Pfam" id="PF15867"/>
    </source>
</evidence>
<gene>
    <name evidence="5" type="ORF">FNF27_03988</name>
    <name evidence="3" type="ORF">FNF28_07236</name>
    <name evidence="4" type="ORF">FNF31_02713</name>
</gene>
<dbReference type="OrthoDB" id="447931at2759"/>
<accession>A0A5A8CBX6</accession>
<dbReference type="GO" id="GO:0036157">
    <property type="term" value="C:outer dynein arm"/>
    <property type="evidence" value="ECO:0007669"/>
    <property type="project" value="InterPro"/>
</dbReference>
<feature type="region of interest" description="Disordered" evidence="1">
    <location>
        <begin position="100"/>
        <end position="139"/>
    </location>
</feature>
<sequence>MAAASEAAFDTERLSGELAHALEAEDKYHRVNEMKKRAITTAASYDEFKNLVACAADGLKPVSGKELQEDLLRSKPFSFGGTTTAHGAAATKAVEAERAVRAGAGGRRRLGRKRPAAASDTSAAVSVAAEPSAAPEAAP</sequence>
<evidence type="ECO:0000313" key="7">
    <source>
        <dbReference type="Proteomes" id="UP000324907"/>
    </source>
</evidence>
<dbReference type="EMBL" id="VLTL01000229">
    <property type="protein sequence ID" value="KAA0150532.1"/>
    <property type="molecule type" value="Genomic_DNA"/>
</dbReference>
<dbReference type="Proteomes" id="UP000325113">
    <property type="component" value="Unassembled WGS sequence"/>
</dbReference>
<evidence type="ECO:0000256" key="1">
    <source>
        <dbReference type="SAM" id="MobiDB-lite"/>
    </source>
</evidence>
<dbReference type="GO" id="GO:0005576">
    <property type="term" value="C:extracellular region"/>
    <property type="evidence" value="ECO:0007669"/>
    <property type="project" value="GOC"/>
</dbReference>
<dbReference type="Proteomes" id="UP000322899">
    <property type="component" value="Unassembled WGS sequence"/>
</dbReference>
<feature type="compositionally biased region" description="Basic residues" evidence="1">
    <location>
        <begin position="106"/>
        <end position="115"/>
    </location>
</feature>
<dbReference type="Pfam" id="PF15867">
    <property type="entry name" value="Dynein_attach_N"/>
    <property type="match status" value="1"/>
</dbReference>
<feature type="domain" description="Dynein attachment factor N-terminal" evidence="2">
    <location>
        <begin position="10"/>
        <end position="68"/>
    </location>
</feature>
<evidence type="ECO:0000313" key="3">
    <source>
        <dbReference type="EMBL" id="KAA0150532.1"/>
    </source>
</evidence>
<protein>
    <recommendedName>
        <fullName evidence="2">Dynein attachment factor N-terminal domain-containing protein</fullName>
    </recommendedName>
</protein>
<dbReference type="InterPro" id="IPR031733">
    <property type="entry name" value="Dynein_attach_N"/>
</dbReference>
<feature type="compositionally biased region" description="Low complexity" evidence="1">
    <location>
        <begin position="116"/>
        <end position="139"/>
    </location>
</feature>
<comment type="caution">
    <text evidence="3">The sequence shown here is derived from an EMBL/GenBank/DDBJ whole genome shotgun (WGS) entry which is preliminary data.</text>
</comment>
<dbReference type="GO" id="GO:0007368">
    <property type="term" value="P:determination of left/right symmetry"/>
    <property type="evidence" value="ECO:0007669"/>
    <property type="project" value="TreeGrafter"/>
</dbReference>
<reference evidence="6 7" key="1">
    <citation type="submission" date="2019-07" db="EMBL/GenBank/DDBJ databases">
        <title>Genomes of Cafeteria roenbergensis.</title>
        <authorList>
            <person name="Fischer M.G."/>
            <person name="Hackl T."/>
            <person name="Roman M."/>
        </authorList>
    </citation>
    <scope>NUCLEOTIDE SEQUENCE [LARGE SCALE GENOMIC DNA]</scope>
    <source>
        <strain evidence="4 8">Cflag</strain>
        <strain evidence="5 6">E4-10P</strain>
        <strain evidence="3 7">RCC970-E3</strain>
    </source>
</reference>
<dbReference type="GO" id="GO:0036159">
    <property type="term" value="P:inner dynein arm assembly"/>
    <property type="evidence" value="ECO:0007669"/>
    <property type="project" value="TreeGrafter"/>
</dbReference>
<evidence type="ECO:0000313" key="6">
    <source>
        <dbReference type="Proteomes" id="UP000322899"/>
    </source>
</evidence>
<organism evidence="3 7">
    <name type="scientific">Cafeteria roenbergensis</name>
    <name type="common">Marine flagellate</name>
    <dbReference type="NCBI Taxonomy" id="33653"/>
    <lineage>
        <taxon>Eukaryota</taxon>
        <taxon>Sar</taxon>
        <taxon>Stramenopiles</taxon>
        <taxon>Bigyra</taxon>
        <taxon>Opalozoa</taxon>
        <taxon>Bicosoecida</taxon>
        <taxon>Cafeteriaceae</taxon>
        <taxon>Cafeteria</taxon>
    </lineage>
</organism>
<dbReference type="EMBL" id="VLTO01000021">
    <property type="protein sequence ID" value="KAA0174613.1"/>
    <property type="molecule type" value="Genomic_DNA"/>
</dbReference>
<dbReference type="InterPro" id="IPR042422">
    <property type="entry name" value="CC103"/>
</dbReference>
<dbReference type="AlphaFoldDB" id="A0A5A8CBX6"/>
<evidence type="ECO:0000313" key="4">
    <source>
        <dbReference type="EMBL" id="KAA0163858.1"/>
    </source>
</evidence>
<dbReference type="PANTHER" id="PTHR28572:SF1">
    <property type="entry name" value="COILED-COIL DOMAIN-CONTAINING PROTEIN 103"/>
    <property type="match status" value="1"/>
</dbReference>